<name>A0A4Y3QUC1_STRCI</name>
<dbReference type="AlphaFoldDB" id="A0A4Y3QUC1"/>
<protein>
    <submittedName>
        <fullName evidence="1">Uncharacterized protein</fullName>
    </submittedName>
</protein>
<evidence type="ECO:0000313" key="1">
    <source>
        <dbReference type="EMBL" id="GEB48831.1"/>
    </source>
</evidence>
<keyword evidence="2" id="KW-1185">Reference proteome</keyword>
<gene>
    <name evidence="1" type="ORF">SCA03_13820</name>
</gene>
<reference evidence="1 2" key="1">
    <citation type="submission" date="2019-06" db="EMBL/GenBank/DDBJ databases">
        <title>Whole genome shotgun sequence of Streptomyces cacaoi subsp. cacaoi NBRC 12748.</title>
        <authorList>
            <person name="Hosoyama A."/>
            <person name="Uohara A."/>
            <person name="Ohji S."/>
            <person name="Ichikawa N."/>
        </authorList>
    </citation>
    <scope>NUCLEOTIDE SEQUENCE [LARGE SCALE GENOMIC DNA]</scope>
    <source>
        <strain evidence="1 2">NBRC 12748</strain>
    </source>
</reference>
<organism evidence="1 2">
    <name type="scientific">Streptomyces cacaoi</name>
    <dbReference type="NCBI Taxonomy" id="1898"/>
    <lineage>
        <taxon>Bacteria</taxon>
        <taxon>Bacillati</taxon>
        <taxon>Actinomycetota</taxon>
        <taxon>Actinomycetes</taxon>
        <taxon>Kitasatosporales</taxon>
        <taxon>Streptomycetaceae</taxon>
        <taxon>Streptomyces</taxon>
    </lineage>
</organism>
<dbReference type="EMBL" id="BJMM01000004">
    <property type="protein sequence ID" value="GEB48831.1"/>
    <property type="molecule type" value="Genomic_DNA"/>
</dbReference>
<dbReference type="Proteomes" id="UP000319210">
    <property type="component" value="Unassembled WGS sequence"/>
</dbReference>
<sequence>MTAGSRAITNSGEILSSGACKVTESHQPPVDSSHFVTLRGGHESVVSDTEGGRCPMAEKPEGHCRRCEQDRWYRRFRWMGPAYTLYKIVREHWPL</sequence>
<accession>A0A4Y3QUC1</accession>
<evidence type="ECO:0000313" key="2">
    <source>
        <dbReference type="Proteomes" id="UP000319210"/>
    </source>
</evidence>
<comment type="caution">
    <text evidence="1">The sequence shown here is derived from an EMBL/GenBank/DDBJ whole genome shotgun (WGS) entry which is preliminary data.</text>
</comment>
<proteinExistence type="predicted"/>